<dbReference type="EMBL" id="WEKV01000010">
    <property type="protein sequence ID" value="KAB7784794.1"/>
    <property type="molecule type" value="Genomic_DNA"/>
</dbReference>
<dbReference type="AlphaFoldDB" id="A0A833J5Z5"/>
<feature type="chain" id="PRO_5032744358" evidence="2">
    <location>
        <begin position="22"/>
        <end position="139"/>
    </location>
</feature>
<gene>
    <name evidence="3" type="ORF">F8B43_2827</name>
</gene>
<evidence type="ECO:0000313" key="4">
    <source>
        <dbReference type="Proteomes" id="UP000469949"/>
    </source>
</evidence>
<evidence type="ECO:0000313" key="3">
    <source>
        <dbReference type="EMBL" id="KAB7784794.1"/>
    </source>
</evidence>
<evidence type="ECO:0000256" key="2">
    <source>
        <dbReference type="SAM" id="SignalP"/>
    </source>
</evidence>
<keyword evidence="2" id="KW-0732">Signal</keyword>
<accession>A0A833J5Z5</accession>
<sequence>MNRAMRCAALALTLLSAPAGAQQPRDHSHDHSHDNAHDHDHPPGPNGGRVEDAGRWHAELVTRAETVTVYLSDGDGRPLPVEGFKAVAILKSGAKAARIPLNPEGDRLAGRAESVLAERPTGAVRITAPDGVTASARFD</sequence>
<protein>
    <submittedName>
        <fullName evidence="3">Uncharacterized protein</fullName>
    </submittedName>
</protein>
<dbReference type="RefSeq" id="WP_152277337.1">
    <property type="nucleotide sequence ID" value="NZ_WEKV01000010.1"/>
</dbReference>
<feature type="region of interest" description="Disordered" evidence="1">
    <location>
        <begin position="19"/>
        <end position="54"/>
    </location>
</feature>
<dbReference type="Proteomes" id="UP000469949">
    <property type="component" value="Unassembled WGS sequence"/>
</dbReference>
<feature type="signal peptide" evidence="2">
    <location>
        <begin position="1"/>
        <end position="21"/>
    </location>
</feature>
<proteinExistence type="predicted"/>
<reference evidence="3 4" key="1">
    <citation type="submission" date="2019-10" db="EMBL/GenBank/DDBJ databases">
        <title>Draft Genome Sequence of the Caffeine Degrading Methylotroph Methylorubrum populi PINKEL.</title>
        <authorList>
            <person name="Dawson S.C."/>
            <person name="Zhang X."/>
            <person name="Wright M.E."/>
            <person name="Sharma G."/>
            <person name="Langner J.T."/>
            <person name="Ditty J.L."/>
            <person name="Subuyuj G.A."/>
        </authorList>
    </citation>
    <scope>NUCLEOTIDE SEQUENCE [LARGE SCALE GENOMIC DNA]</scope>
    <source>
        <strain evidence="3 4">Pinkel</strain>
    </source>
</reference>
<organism evidence="3 4">
    <name type="scientific">Methylorubrum populi</name>
    <dbReference type="NCBI Taxonomy" id="223967"/>
    <lineage>
        <taxon>Bacteria</taxon>
        <taxon>Pseudomonadati</taxon>
        <taxon>Pseudomonadota</taxon>
        <taxon>Alphaproteobacteria</taxon>
        <taxon>Hyphomicrobiales</taxon>
        <taxon>Methylobacteriaceae</taxon>
        <taxon>Methylorubrum</taxon>
    </lineage>
</organism>
<feature type="compositionally biased region" description="Basic and acidic residues" evidence="1">
    <location>
        <begin position="24"/>
        <end position="42"/>
    </location>
</feature>
<evidence type="ECO:0000256" key="1">
    <source>
        <dbReference type="SAM" id="MobiDB-lite"/>
    </source>
</evidence>
<comment type="caution">
    <text evidence="3">The sequence shown here is derived from an EMBL/GenBank/DDBJ whole genome shotgun (WGS) entry which is preliminary data.</text>
</comment>
<name>A0A833J5Z5_9HYPH</name>